<dbReference type="EMBL" id="MPUH01000588">
    <property type="protein sequence ID" value="OMJ77191.1"/>
    <property type="molecule type" value="Genomic_DNA"/>
</dbReference>
<evidence type="ECO:0000313" key="2">
    <source>
        <dbReference type="EMBL" id="OMJ77191.1"/>
    </source>
</evidence>
<organism evidence="2 3">
    <name type="scientific">Stentor coeruleus</name>
    <dbReference type="NCBI Taxonomy" id="5963"/>
    <lineage>
        <taxon>Eukaryota</taxon>
        <taxon>Sar</taxon>
        <taxon>Alveolata</taxon>
        <taxon>Ciliophora</taxon>
        <taxon>Postciliodesmatophora</taxon>
        <taxon>Heterotrichea</taxon>
        <taxon>Heterotrichida</taxon>
        <taxon>Stentoridae</taxon>
        <taxon>Stentor</taxon>
    </lineage>
</organism>
<feature type="compositionally biased region" description="Basic residues" evidence="1">
    <location>
        <begin position="7"/>
        <end position="18"/>
    </location>
</feature>
<feature type="compositionally biased region" description="Basic residues" evidence="1">
    <location>
        <begin position="106"/>
        <end position="119"/>
    </location>
</feature>
<comment type="caution">
    <text evidence="2">The sequence shown here is derived from an EMBL/GenBank/DDBJ whole genome shotgun (WGS) entry which is preliminary data.</text>
</comment>
<sequence length="417" mass="49558">MLDISSRSRHSRSQKSKNKLKEIIENPPRYLSKEFVNALKVLSNRVDNNRDTPVCFETNRLKLNPPTDLGPGQYFKYSNIDRIKIPIKLTLKNFESQRVKTNSPRTSRRKLTSPKKHNQFVKDKQKKRLEIFNESYSRNRDRFKTIMQAQKIDLKKEYIKELIKHFVHLAMIYGVSSIISKKIIKKTDIRKNSKHLFNILFHISRFIGLFNKKLKIIRKKISSKNIIMITNPVLKFAYHKRMELRKLLTTHIKRIRQLNLLFILMHKFLTAIKFIQNTYRRYNLVKHARIHFLHLICLKLSFKQNSLWNNSTMSMKFEILSRFLIHQIHSYAKAKCKYFLDTKATNKGFSRNFNFWAGDAMSIAMGRAFTVKLPSPPTFKLMTLKSQLINFINSIEHKPRKQKKIKSSAGFIDRSYY</sequence>
<protein>
    <submittedName>
        <fullName evidence="2">Uncharacterized protein</fullName>
    </submittedName>
</protein>
<reference evidence="2 3" key="1">
    <citation type="submission" date="2016-11" db="EMBL/GenBank/DDBJ databases">
        <title>The macronuclear genome of Stentor coeruleus: a giant cell with tiny introns.</title>
        <authorList>
            <person name="Slabodnick M."/>
            <person name="Ruby J.G."/>
            <person name="Reiff S.B."/>
            <person name="Swart E.C."/>
            <person name="Gosai S."/>
            <person name="Prabakaran S."/>
            <person name="Witkowska E."/>
            <person name="Larue G.E."/>
            <person name="Fisher S."/>
            <person name="Freeman R.M."/>
            <person name="Gunawardena J."/>
            <person name="Chu W."/>
            <person name="Stover N.A."/>
            <person name="Gregory B.D."/>
            <person name="Nowacki M."/>
            <person name="Derisi J."/>
            <person name="Roy S.W."/>
            <person name="Marshall W.F."/>
            <person name="Sood P."/>
        </authorList>
    </citation>
    <scope>NUCLEOTIDE SEQUENCE [LARGE SCALE GENOMIC DNA]</scope>
    <source>
        <strain evidence="2">WM001</strain>
    </source>
</reference>
<feature type="region of interest" description="Disordered" evidence="1">
    <location>
        <begin position="1"/>
        <end position="24"/>
    </location>
</feature>
<dbReference type="Proteomes" id="UP000187209">
    <property type="component" value="Unassembled WGS sequence"/>
</dbReference>
<evidence type="ECO:0000256" key="1">
    <source>
        <dbReference type="SAM" id="MobiDB-lite"/>
    </source>
</evidence>
<evidence type="ECO:0000313" key="3">
    <source>
        <dbReference type="Proteomes" id="UP000187209"/>
    </source>
</evidence>
<dbReference type="AlphaFoldDB" id="A0A1R2BKD3"/>
<proteinExistence type="predicted"/>
<feature type="compositionally biased region" description="Polar residues" evidence="1">
    <location>
        <begin position="96"/>
        <end position="105"/>
    </location>
</feature>
<keyword evidence="3" id="KW-1185">Reference proteome</keyword>
<feature type="region of interest" description="Disordered" evidence="1">
    <location>
        <begin position="96"/>
        <end position="119"/>
    </location>
</feature>
<accession>A0A1R2BKD3</accession>
<gene>
    <name evidence="2" type="ORF">SteCoe_23266</name>
</gene>
<name>A0A1R2BKD3_9CILI</name>